<feature type="DNA-binding region" description="Homeobox" evidence="5">
    <location>
        <begin position="30"/>
        <end position="92"/>
    </location>
</feature>
<evidence type="ECO:0000256" key="3">
    <source>
        <dbReference type="ARBA" id="ARBA00023242"/>
    </source>
</evidence>
<keyword evidence="1 5" id="KW-0238">DNA-binding</keyword>
<dbReference type="CDD" id="cd00086">
    <property type="entry name" value="homeodomain"/>
    <property type="match status" value="1"/>
</dbReference>
<keyword evidence="4" id="KW-0863">Zinc-finger</keyword>
<sequence length="595" mass="66589">MPRSHHSSCSVGRPVTCSASTSGSVTSKAEVRSRPRFPRTALRLLEEWLSKHRESPYPTLKDLDLLTASTGLKRSQISNWFANVRKRGKVPISRVPQPPADEVVELPTQIPSANSYEPLFHRWLNSWTDQEASVLPAILEAVSQLKGAPSGEFLRGSTRFHRQFCPSESSLSSMEVRSYAASITSVWSEERKTIDNQSTVSTQPKRRHRRPPVQLDSCPCSGVDQLLVSRRFQCTFCPDRFRTKYDWQRHEKSIHLPLEKWMCSPHGSVDVNSATNEVTCAFCGIVEPSPEHILGHRYAACALRSVAERTFYRKDHLRQHLRLMHVNCPLIPSMESWKSVNVIRSRCGFCHVVLDTWEDRVEHLAEHFLDGVSVAEDWDGDWGFSEEISNMLEKASLPEHSKQENTSEDIAPSSLLDGVNDVQLLDFESSLFDTETTTDFPCDFENFDPSLIWDDSMVSESNFSSFEAASSHAIHGVKLNPLPTPGCRDDWTRPPAFPPAFSQSQTSTPAANPPWDDYKYWEFGGANAETSSFQGDQLCIAKETPIARPPVKSQTLTIAHESAVVALSLLALRSILAAPLGVAPLPEPNQSQHVA</sequence>
<reference evidence="9 10" key="1">
    <citation type="journal article" date="2024" name="Commun. Biol.">
        <title>Comparative genomic analysis of thermophilic fungi reveals convergent evolutionary adaptations and gene losses.</title>
        <authorList>
            <person name="Steindorff A.S."/>
            <person name="Aguilar-Pontes M.V."/>
            <person name="Robinson A.J."/>
            <person name="Andreopoulos B."/>
            <person name="LaButti K."/>
            <person name="Kuo A."/>
            <person name="Mondo S."/>
            <person name="Riley R."/>
            <person name="Otillar R."/>
            <person name="Haridas S."/>
            <person name="Lipzen A."/>
            <person name="Grimwood J."/>
            <person name="Schmutz J."/>
            <person name="Clum A."/>
            <person name="Reid I.D."/>
            <person name="Moisan M.C."/>
            <person name="Butler G."/>
            <person name="Nguyen T.T.M."/>
            <person name="Dewar K."/>
            <person name="Conant G."/>
            <person name="Drula E."/>
            <person name="Henrissat B."/>
            <person name="Hansel C."/>
            <person name="Singer S."/>
            <person name="Hutchinson M.I."/>
            <person name="de Vries R.P."/>
            <person name="Natvig D.O."/>
            <person name="Powell A.J."/>
            <person name="Tsang A."/>
            <person name="Grigoriev I.V."/>
        </authorList>
    </citation>
    <scope>NUCLEOTIDE SEQUENCE [LARGE SCALE GENOMIC DNA]</scope>
    <source>
        <strain evidence="9 10">CBS 494.80</strain>
    </source>
</reference>
<dbReference type="SMART" id="SM00355">
    <property type="entry name" value="ZnF_C2H2"/>
    <property type="match status" value="3"/>
</dbReference>
<dbReference type="InterPro" id="IPR013087">
    <property type="entry name" value="Znf_C2H2_type"/>
</dbReference>
<evidence type="ECO:0000256" key="6">
    <source>
        <dbReference type="SAM" id="MobiDB-lite"/>
    </source>
</evidence>
<organism evidence="9 10">
    <name type="scientific">Oculimacula yallundae</name>
    <dbReference type="NCBI Taxonomy" id="86028"/>
    <lineage>
        <taxon>Eukaryota</taxon>
        <taxon>Fungi</taxon>
        <taxon>Dikarya</taxon>
        <taxon>Ascomycota</taxon>
        <taxon>Pezizomycotina</taxon>
        <taxon>Leotiomycetes</taxon>
        <taxon>Helotiales</taxon>
        <taxon>Ploettnerulaceae</taxon>
        <taxon>Oculimacula</taxon>
    </lineage>
</organism>
<evidence type="ECO:0000313" key="10">
    <source>
        <dbReference type="Proteomes" id="UP001595075"/>
    </source>
</evidence>
<evidence type="ECO:0000256" key="4">
    <source>
        <dbReference type="PROSITE-ProRule" id="PRU00042"/>
    </source>
</evidence>
<keyword evidence="4" id="KW-0862">Zinc</keyword>
<proteinExistence type="predicted"/>
<dbReference type="Gene3D" id="1.10.10.60">
    <property type="entry name" value="Homeodomain-like"/>
    <property type="match status" value="1"/>
</dbReference>
<accession>A0ABR4CZ21</accession>
<evidence type="ECO:0000256" key="2">
    <source>
        <dbReference type="ARBA" id="ARBA00023155"/>
    </source>
</evidence>
<keyword evidence="2 5" id="KW-0371">Homeobox</keyword>
<dbReference type="InterPro" id="IPR009057">
    <property type="entry name" value="Homeodomain-like_sf"/>
</dbReference>
<dbReference type="PROSITE" id="PS00028">
    <property type="entry name" value="ZINC_FINGER_C2H2_1"/>
    <property type="match status" value="1"/>
</dbReference>
<dbReference type="Pfam" id="PF05920">
    <property type="entry name" value="Homeobox_KN"/>
    <property type="match status" value="1"/>
</dbReference>
<gene>
    <name evidence="9" type="ORF">VTL71DRAFT_45</name>
</gene>
<dbReference type="InterPro" id="IPR001356">
    <property type="entry name" value="HD"/>
</dbReference>
<evidence type="ECO:0000259" key="7">
    <source>
        <dbReference type="PROSITE" id="PS50071"/>
    </source>
</evidence>
<comment type="caution">
    <text evidence="9">The sequence shown here is derived from an EMBL/GenBank/DDBJ whole genome shotgun (WGS) entry which is preliminary data.</text>
</comment>
<name>A0ABR4CZ21_9HELO</name>
<dbReference type="InterPro" id="IPR008422">
    <property type="entry name" value="KN_HD"/>
</dbReference>
<feature type="region of interest" description="Disordered" evidence="6">
    <location>
        <begin position="1"/>
        <end position="32"/>
    </location>
</feature>
<feature type="compositionally biased region" description="Polar residues" evidence="6">
    <location>
        <begin position="17"/>
        <end position="27"/>
    </location>
</feature>
<keyword evidence="10" id="KW-1185">Reference proteome</keyword>
<protein>
    <submittedName>
        <fullName evidence="9">Uncharacterized protein</fullName>
    </submittedName>
</protein>
<dbReference type="EMBL" id="JAZHXI010000001">
    <property type="protein sequence ID" value="KAL2075103.1"/>
    <property type="molecule type" value="Genomic_DNA"/>
</dbReference>
<feature type="domain" description="C2H2-type" evidence="8">
    <location>
        <begin position="232"/>
        <end position="260"/>
    </location>
</feature>
<evidence type="ECO:0000313" key="9">
    <source>
        <dbReference type="EMBL" id="KAL2075103.1"/>
    </source>
</evidence>
<dbReference type="PROSITE" id="PS50071">
    <property type="entry name" value="HOMEOBOX_2"/>
    <property type="match status" value="1"/>
</dbReference>
<dbReference type="Proteomes" id="UP001595075">
    <property type="component" value="Unassembled WGS sequence"/>
</dbReference>
<evidence type="ECO:0000256" key="5">
    <source>
        <dbReference type="PROSITE-ProRule" id="PRU00108"/>
    </source>
</evidence>
<dbReference type="SUPFAM" id="SSF46689">
    <property type="entry name" value="Homeodomain-like"/>
    <property type="match status" value="1"/>
</dbReference>
<keyword evidence="4" id="KW-0479">Metal-binding</keyword>
<comment type="subcellular location">
    <subcellularLocation>
        <location evidence="5">Nucleus</location>
    </subcellularLocation>
</comment>
<dbReference type="SMART" id="SM00389">
    <property type="entry name" value="HOX"/>
    <property type="match status" value="1"/>
</dbReference>
<dbReference type="PROSITE" id="PS50157">
    <property type="entry name" value="ZINC_FINGER_C2H2_2"/>
    <property type="match status" value="1"/>
</dbReference>
<feature type="domain" description="Homeobox" evidence="7">
    <location>
        <begin position="28"/>
        <end position="91"/>
    </location>
</feature>
<evidence type="ECO:0000259" key="8">
    <source>
        <dbReference type="PROSITE" id="PS50157"/>
    </source>
</evidence>
<feature type="region of interest" description="Disordered" evidence="6">
    <location>
        <begin position="193"/>
        <end position="214"/>
    </location>
</feature>
<keyword evidence="3 5" id="KW-0539">Nucleus</keyword>
<evidence type="ECO:0000256" key="1">
    <source>
        <dbReference type="ARBA" id="ARBA00023125"/>
    </source>
</evidence>
<dbReference type="InterPro" id="IPR050224">
    <property type="entry name" value="TALE_homeobox"/>
</dbReference>
<dbReference type="PANTHER" id="PTHR11850">
    <property type="entry name" value="HOMEOBOX PROTEIN TRANSCRIPTION FACTORS"/>
    <property type="match status" value="1"/>
</dbReference>